<proteinExistence type="predicted"/>
<keyword evidence="2" id="KW-0378">Hydrolase</keyword>
<dbReference type="GO" id="GO:0006259">
    <property type="term" value="P:DNA metabolic process"/>
    <property type="evidence" value="ECO:0007669"/>
    <property type="project" value="UniProtKB-ARBA"/>
</dbReference>
<sequence>MNYIILDLEATCWSKKGSFTNEIIEIGAVCINQRQALIGEYNSFVKPKLYPELSDFCKELTTIKQEEVDAAETFPVVLDDFLEWIESFGGEYWLCSWGFYDRSQFKKDCELHGLDTTWLRQHISLKHQYADIYNLSRPLGMKGALNREQIQMEGTHHRGIDDAKNIAKIFLNNFDYWTLA</sequence>
<protein>
    <submittedName>
        <fullName evidence="5">Exonuclease domain-containing protein</fullName>
    </submittedName>
</protein>
<dbReference type="GO" id="GO:0003676">
    <property type="term" value="F:nucleic acid binding"/>
    <property type="evidence" value="ECO:0007669"/>
    <property type="project" value="InterPro"/>
</dbReference>
<keyword evidence="3 5" id="KW-0269">Exonuclease</keyword>
<keyword evidence="1" id="KW-0540">Nuclease</keyword>
<dbReference type="InterPro" id="IPR012337">
    <property type="entry name" value="RNaseH-like_sf"/>
</dbReference>
<dbReference type="SUPFAM" id="SSF53098">
    <property type="entry name" value="Ribonuclease H-like"/>
    <property type="match status" value="1"/>
</dbReference>
<keyword evidence="6" id="KW-1185">Reference proteome</keyword>
<dbReference type="EMBL" id="AP026867">
    <property type="protein sequence ID" value="BDS12210.1"/>
    <property type="molecule type" value="Genomic_DNA"/>
</dbReference>
<dbReference type="Proteomes" id="UP001060919">
    <property type="component" value="Chromosome"/>
</dbReference>
<dbReference type="InterPro" id="IPR051274">
    <property type="entry name" value="3-5_Exoribonuclease"/>
</dbReference>
<dbReference type="PANTHER" id="PTHR23044:SF61">
    <property type="entry name" value="3'-5' EXORIBONUCLEASE 1-RELATED"/>
    <property type="match status" value="1"/>
</dbReference>
<accession>A0A915YFS0</accession>
<organism evidence="5 6">
    <name type="scientific">Aureispira anguillae</name>
    <dbReference type="NCBI Taxonomy" id="2864201"/>
    <lineage>
        <taxon>Bacteria</taxon>
        <taxon>Pseudomonadati</taxon>
        <taxon>Bacteroidota</taxon>
        <taxon>Saprospiria</taxon>
        <taxon>Saprospirales</taxon>
        <taxon>Saprospiraceae</taxon>
        <taxon>Aureispira</taxon>
    </lineage>
</organism>
<dbReference type="KEGG" id="aup:AsAng_0029250"/>
<dbReference type="GO" id="GO:0000175">
    <property type="term" value="F:3'-5'-RNA exonuclease activity"/>
    <property type="evidence" value="ECO:0007669"/>
    <property type="project" value="InterPro"/>
</dbReference>
<evidence type="ECO:0000313" key="6">
    <source>
        <dbReference type="Proteomes" id="UP001060919"/>
    </source>
</evidence>
<evidence type="ECO:0000256" key="1">
    <source>
        <dbReference type="ARBA" id="ARBA00022722"/>
    </source>
</evidence>
<evidence type="ECO:0000313" key="5">
    <source>
        <dbReference type="EMBL" id="BDS12210.1"/>
    </source>
</evidence>
<gene>
    <name evidence="5" type="ORF">AsAng_0029250</name>
</gene>
<evidence type="ECO:0000256" key="2">
    <source>
        <dbReference type="ARBA" id="ARBA00022801"/>
    </source>
</evidence>
<evidence type="ECO:0000256" key="3">
    <source>
        <dbReference type="ARBA" id="ARBA00022839"/>
    </source>
</evidence>
<dbReference type="InterPro" id="IPR047201">
    <property type="entry name" value="ERI-1_3'hExo-like"/>
</dbReference>
<dbReference type="RefSeq" id="WP_264793312.1">
    <property type="nucleotide sequence ID" value="NZ_AP026867.1"/>
</dbReference>
<dbReference type="CDD" id="cd06133">
    <property type="entry name" value="ERI-1_3'hExo_like"/>
    <property type="match status" value="1"/>
</dbReference>
<dbReference type="SMART" id="SM00479">
    <property type="entry name" value="EXOIII"/>
    <property type="match status" value="1"/>
</dbReference>
<dbReference type="InterPro" id="IPR013520">
    <property type="entry name" value="Ribonucl_H"/>
</dbReference>
<dbReference type="AlphaFoldDB" id="A0A915YFS0"/>
<dbReference type="PANTHER" id="PTHR23044">
    <property type="entry name" value="3'-5' EXONUCLEASE ERI1-RELATED"/>
    <property type="match status" value="1"/>
</dbReference>
<feature type="domain" description="Exonuclease" evidence="4">
    <location>
        <begin position="2"/>
        <end position="179"/>
    </location>
</feature>
<reference evidence="5" key="1">
    <citation type="submission" date="2022-09" db="EMBL/GenBank/DDBJ databases">
        <title>Aureispira anguillicida sp. nov., isolated from Leptocephalus of Japanese eel Anguilla japonica.</title>
        <authorList>
            <person name="Yuasa K."/>
            <person name="Mekata T."/>
            <person name="Ikunari K."/>
        </authorList>
    </citation>
    <scope>NUCLEOTIDE SEQUENCE</scope>
    <source>
        <strain evidence="5">EL160426</strain>
    </source>
</reference>
<dbReference type="Pfam" id="PF00929">
    <property type="entry name" value="RNase_T"/>
    <property type="match status" value="1"/>
</dbReference>
<name>A0A915YFS0_9BACT</name>
<dbReference type="InterPro" id="IPR036397">
    <property type="entry name" value="RNaseH_sf"/>
</dbReference>
<dbReference type="Gene3D" id="3.30.420.10">
    <property type="entry name" value="Ribonuclease H-like superfamily/Ribonuclease H"/>
    <property type="match status" value="1"/>
</dbReference>
<evidence type="ECO:0000259" key="4">
    <source>
        <dbReference type="SMART" id="SM00479"/>
    </source>
</evidence>